<name>A0A0E0L6I3_ORYPU</name>
<dbReference type="EnsemblPlants" id="OPUNC05G25500.1">
    <property type="protein sequence ID" value="OPUNC05G25500.1"/>
    <property type="gene ID" value="OPUNC05G25500"/>
</dbReference>
<evidence type="ECO:0000313" key="2">
    <source>
        <dbReference type="EnsemblPlants" id="OPUNC05G25500.1"/>
    </source>
</evidence>
<dbReference type="HOGENOM" id="CLU_2337265_0_0_1"/>
<feature type="region of interest" description="Disordered" evidence="1">
    <location>
        <begin position="1"/>
        <end position="28"/>
    </location>
</feature>
<evidence type="ECO:0000256" key="1">
    <source>
        <dbReference type="SAM" id="MobiDB-lite"/>
    </source>
</evidence>
<dbReference type="OMA" id="ADDEFLM"/>
<keyword evidence="3" id="KW-1185">Reference proteome</keyword>
<dbReference type="AlphaFoldDB" id="A0A0E0L6I3"/>
<organism evidence="2">
    <name type="scientific">Oryza punctata</name>
    <name type="common">Red rice</name>
    <dbReference type="NCBI Taxonomy" id="4537"/>
    <lineage>
        <taxon>Eukaryota</taxon>
        <taxon>Viridiplantae</taxon>
        <taxon>Streptophyta</taxon>
        <taxon>Embryophyta</taxon>
        <taxon>Tracheophyta</taxon>
        <taxon>Spermatophyta</taxon>
        <taxon>Magnoliopsida</taxon>
        <taxon>Liliopsida</taxon>
        <taxon>Poales</taxon>
        <taxon>Poaceae</taxon>
        <taxon>BOP clade</taxon>
        <taxon>Oryzoideae</taxon>
        <taxon>Oryzeae</taxon>
        <taxon>Oryzinae</taxon>
        <taxon>Oryza</taxon>
    </lineage>
</organism>
<dbReference type="Gramene" id="OPUNC05G25500.1">
    <property type="protein sequence ID" value="OPUNC05G25500.1"/>
    <property type="gene ID" value="OPUNC05G25500"/>
</dbReference>
<evidence type="ECO:0000313" key="3">
    <source>
        <dbReference type="Proteomes" id="UP000026962"/>
    </source>
</evidence>
<proteinExistence type="predicted"/>
<feature type="compositionally biased region" description="Basic and acidic residues" evidence="1">
    <location>
        <begin position="1"/>
        <end position="11"/>
    </location>
</feature>
<protein>
    <submittedName>
        <fullName evidence="2">Uncharacterized protein</fullName>
    </submittedName>
</protein>
<dbReference type="Proteomes" id="UP000026962">
    <property type="component" value="Chromosome 5"/>
</dbReference>
<accession>A0A0E0L6I3</accession>
<reference evidence="2" key="2">
    <citation type="submission" date="2018-05" db="EMBL/GenBank/DDBJ databases">
        <title>OpunRS2 (Oryza punctata Reference Sequence Version 2).</title>
        <authorList>
            <person name="Zhang J."/>
            <person name="Kudrna D."/>
            <person name="Lee S."/>
            <person name="Talag J."/>
            <person name="Welchert J."/>
            <person name="Wing R.A."/>
        </authorList>
    </citation>
    <scope>NUCLEOTIDE SEQUENCE [LARGE SCALE GENOMIC DNA]</scope>
</reference>
<feature type="region of interest" description="Disordered" evidence="1">
    <location>
        <begin position="60"/>
        <end position="79"/>
    </location>
</feature>
<sequence length="98" mass="10656">MEHDDGIERRAVCGGSSSAARGKGRCGAGREWEQHGLWQIRGCRHGVAYASTGIVIRPPSPEAEHVSRLDMTPTRNAERRHTRIDLNLMSGGFSATGD</sequence>
<reference evidence="2" key="1">
    <citation type="submission" date="2015-04" db="UniProtKB">
        <authorList>
            <consortium name="EnsemblPlants"/>
        </authorList>
    </citation>
    <scope>IDENTIFICATION</scope>
</reference>